<dbReference type="SUPFAM" id="SSF48403">
    <property type="entry name" value="Ankyrin repeat"/>
    <property type="match status" value="1"/>
</dbReference>
<comment type="caution">
    <text evidence="7">The sequence shown here is derived from an EMBL/GenBank/DDBJ whole genome shotgun (WGS) entry which is preliminary data.</text>
</comment>
<evidence type="ECO:0000259" key="6">
    <source>
        <dbReference type="Pfam" id="PF24883"/>
    </source>
</evidence>
<dbReference type="Pfam" id="PF24883">
    <property type="entry name" value="NPHP3_N"/>
    <property type="match status" value="1"/>
</dbReference>
<feature type="domain" description="DUF7708" evidence="5">
    <location>
        <begin position="66"/>
        <end position="224"/>
    </location>
</feature>
<gene>
    <name evidence="7" type="ORF">IFR04_015646</name>
</gene>
<dbReference type="PANTHER" id="PTHR24198:SF165">
    <property type="entry name" value="ANKYRIN REPEAT-CONTAINING PROTEIN-RELATED"/>
    <property type="match status" value="1"/>
</dbReference>
<feature type="region of interest" description="Disordered" evidence="4">
    <location>
        <begin position="739"/>
        <end position="832"/>
    </location>
</feature>
<accession>A0A8H7W543</accession>
<dbReference type="InterPro" id="IPR056884">
    <property type="entry name" value="NPHP3-like_N"/>
</dbReference>
<dbReference type="Pfam" id="PF24809">
    <property type="entry name" value="DUF7708"/>
    <property type="match status" value="1"/>
</dbReference>
<feature type="repeat" description="ANK" evidence="3">
    <location>
        <begin position="1110"/>
        <end position="1142"/>
    </location>
</feature>
<dbReference type="Gene3D" id="1.25.40.20">
    <property type="entry name" value="Ankyrin repeat-containing domain"/>
    <property type="match status" value="2"/>
</dbReference>
<feature type="domain" description="Nephrocystin 3-like N-terminal" evidence="6">
    <location>
        <begin position="305"/>
        <end position="495"/>
    </location>
</feature>
<evidence type="ECO:0000256" key="4">
    <source>
        <dbReference type="SAM" id="MobiDB-lite"/>
    </source>
</evidence>
<keyword evidence="2 3" id="KW-0040">ANK repeat</keyword>
<evidence type="ECO:0000259" key="5">
    <source>
        <dbReference type="Pfam" id="PF24809"/>
    </source>
</evidence>
<feature type="compositionally biased region" description="Acidic residues" evidence="4">
    <location>
        <begin position="741"/>
        <end position="751"/>
    </location>
</feature>
<feature type="repeat" description="ANK" evidence="3">
    <location>
        <begin position="933"/>
        <end position="965"/>
    </location>
</feature>
<dbReference type="PANTHER" id="PTHR24198">
    <property type="entry name" value="ANKYRIN REPEAT AND PROTEIN KINASE DOMAIN-CONTAINING PROTEIN"/>
    <property type="match status" value="1"/>
</dbReference>
<sequence>MSLWDEGLDSFLSDLRSRGIPETVIQSFLADKSTPEETKKSALALQHDSGKKYGAVEVAGKTIPGKWIAAVMDNIGRFVQITDYAMKGAPETVGLAWWAIKQVLGAVQNNYKLYGFFGGALSDITEMLVIIRSYDKLYDERSNSSWKASDMVAELFKQIRDVYAAILDFSFSVKQHLSAGKLAKIGHAFKDALGTSSGEFEGKMGSIKTLKVKILESAQAAFQQKTFVKFDEVQETINLVIEGQEAAEKTQQAIQQSVEEIARQTKPKSRDDVAKELFEKNKKKLNPLPDSSATYNAYRKVKHHGTCEWIFNDPKYDSWRTSEKSSILCVSGEHGVGRSVLMAAITNRVENELSEEPNWTLQYVSCESLQNSTGLDARNDSSLSSTRVKNTLVCNLYEQACTDQIDTTLLEKCNDVFHNSKRKKASAALTQHKVAEELPEFDEALEELSQALNKKVIIVIDAVEMISDDQEEDFANSLQVLLKRTGMHTRIIVSSFSGCKFYSTLEKNHTPNLSLGEHNREDIDHATRSKLRGMPGWSDAEKEEARKAVIEKAGSDFKYAIKVALPFLEEPWQRPLSNRLKQLPGGLEETYSQAISQMAPNYRALLKTSVAWALFANGPVTVTELMDAHLGTYLTDSPELEGPVSTEESSLYREQIRAAGGPFLDCQRTESHSLVKLKDPAAVRRYFLHADEQIVAGKSDDIHVCNHCRNKMSSTKELEIIKTLNSPAFQERYLSALVEEEKNDDTSQSDDNESRTEARDEQEKGATDTVSSVNPNPLTEAKLEEHNANDVSELVAEDKQIDKSDEGSETSDDTDVRFEDDEAEEASVSPISEEVADTRYELRQWFFHVRKAEGLWPSKVERENSNDWKILLEELHKFSRNEKVFNAWRRTCLPSWQGSYTPLHVAAHFGLLSLTSQLLESEADIMSVTELGYKLTPLHCAAHEKYPGMFRLLLENGAQPNFQPDPKSGVTPFQYLMYCQPTVEDVKLFFEHGASCTKTQSQGYNALHCFSYAGTNVEVLEMLLDHEEEDGTKVDINATDSTGETALHELMKRKDIPPKLLEKFVEKGADVNMDDKDSQRPLFECAWEGEVEAMNIIIGNVKDIDDDDRRGRTALHNAAFGSQLEAVKFLLEHGADIAKVDKYDANPLFFATLGKSEEVAFYILNKMIEQGKSIQEINMKTRGHRTPLRRAAWRGFTEVVKILLKMIDSPEVIDTVDLIQGRSALHCASIHGHAAVVAQLLEKGADTKLKDGPLNPETKTHEGKTPLQLCHQEWAIRGIKKIQSSLLLPPSTAAGESSSNCTK</sequence>
<feature type="compositionally biased region" description="Acidic residues" evidence="4">
    <location>
        <begin position="807"/>
        <end position="825"/>
    </location>
</feature>
<proteinExistence type="predicted"/>
<evidence type="ECO:0000313" key="7">
    <source>
        <dbReference type="EMBL" id="KAG4411224.1"/>
    </source>
</evidence>
<name>A0A8H7W543_9HELO</name>
<reference evidence="7" key="1">
    <citation type="submission" date="2021-02" db="EMBL/GenBank/DDBJ databases">
        <title>Genome sequence Cadophora malorum strain M34.</title>
        <authorList>
            <person name="Stefanovic E."/>
            <person name="Vu D."/>
            <person name="Scully C."/>
            <person name="Dijksterhuis J."/>
            <person name="Roader J."/>
            <person name="Houbraken J."/>
        </authorList>
    </citation>
    <scope>NUCLEOTIDE SEQUENCE</scope>
    <source>
        <strain evidence="7">M34</strain>
    </source>
</reference>
<dbReference type="InterPro" id="IPR036770">
    <property type="entry name" value="Ankyrin_rpt-contain_sf"/>
</dbReference>
<dbReference type="PROSITE" id="PS50297">
    <property type="entry name" value="ANK_REP_REGION"/>
    <property type="match status" value="5"/>
</dbReference>
<dbReference type="OrthoDB" id="341259at2759"/>
<dbReference type="InterPro" id="IPR002110">
    <property type="entry name" value="Ankyrin_rpt"/>
</dbReference>
<evidence type="ECO:0008006" key="9">
    <source>
        <dbReference type="Google" id="ProtNLM"/>
    </source>
</evidence>
<keyword evidence="1" id="KW-0677">Repeat</keyword>
<feature type="compositionally biased region" description="Polar residues" evidence="4">
    <location>
        <begin position="768"/>
        <end position="777"/>
    </location>
</feature>
<evidence type="ECO:0000313" key="8">
    <source>
        <dbReference type="Proteomes" id="UP000664132"/>
    </source>
</evidence>
<evidence type="ECO:0000256" key="1">
    <source>
        <dbReference type="ARBA" id="ARBA00022737"/>
    </source>
</evidence>
<evidence type="ECO:0000256" key="2">
    <source>
        <dbReference type="ARBA" id="ARBA00023043"/>
    </source>
</evidence>
<feature type="repeat" description="ANK" evidence="3">
    <location>
        <begin position="1220"/>
        <end position="1252"/>
    </location>
</feature>
<dbReference type="Pfam" id="PF00023">
    <property type="entry name" value="Ank"/>
    <property type="match status" value="1"/>
</dbReference>
<dbReference type="InterPro" id="IPR056125">
    <property type="entry name" value="DUF7708"/>
</dbReference>
<dbReference type="Pfam" id="PF12796">
    <property type="entry name" value="Ank_2"/>
    <property type="match status" value="3"/>
</dbReference>
<feature type="repeat" description="ANK" evidence="3">
    <location>
        <begin position="898"/>
        <end position="930"/>
    </location>
</feature>
<feature type="compositionally biased region" description="Basic and acidic residues" evidence="4">
    <location>
        <begin position="796"/>
        <end position="806"/>
    </location>
</feature>
<dbReference type="Gene3D" id="3.40.50.300">
    <property type="entry name" value="P-loop containing nucleotide triphosphate hydrolases"/>
    <property type="match status" value="1"/>
</dbReference>
<dbReference type="SMART" id="SM00248">
    <property type="entry name" value="ANK"/>
    <property type="match status" value="10"/>
</dbReference>
<organism evidence="7 8">
    <name type="scientific">Cadophora malorum</name>
    <dbReference type="NCBI Taxonomy" id="108018"/>
    <lineage>
        <taxon>Eukaryota</taxon>
        <taxon>Fungi</taxon>
        <taxon>Dikarya</taxon>
        <taxon>Ascomycota</taxon>
        <taxon>Pezizomycotina</taxon>
        <taxon>Leotiomycetes</taxon>
        <taxon>Helotiales</taxon>
        <taxon>Ploettnerulaceae</taxon>
        <taxon>Cadophora</taxon>
    </lineage>
</organism>
<evidence type="ECO:0000256" key="3">
    <source>
        <dbReference type="PROSITE-ProRule" id="PRU00023"/>
    </source>
</evidence>
<dbReference type="EMBL" id="JAFJYH010000504">
    <property type="protein sequence ID" value="KAG4411224.1"/>
    <property type="molecule type" value="Genomic_DNA"/>
</dbReference>
<keyword evidence="8" id="KW-1185">Reference proteome</keyword>
<feature type="repeat" description="ANK" evidence="3">
    <location>
        <begin position="1042"/>
        <end position="1076"/>
    </location>
</feature>
<feature type="compositionally biased region" description="Basic and acidic residues" evidence="4">
    <location>
        <begin position="752"/>
        <end position="766"/>
    </location>
</feature>
<dbReference type="PROSITE" id="PS50088">
    <property type="entry name" value="ANK_REPEAT"/>
    <property type="match status" value="5"/>
</dbReference>
<protein>
    <recommendedName>
        <fullName evidence="9">Ankyrin</fullName>
    </recommendedName>
</protein>
<dbReference type="InterPro" id="IPR027417">
    <property type="entry name" value="P-loop_NTPase"/>
</dbReference>
<dbReference type="SUPFAM" id="SSF52540">
    <property type="entry name" value="P-loop containing nucleoside triphosphate hydrolases"/>
    <property type="match status" value="1"/>
</dbReference>
<dbReference type="Proteomes" id="UP000664132">
    <property type="component" value="Unassembled WGS sequence"/>
</dbReference>